<dbReference type="SUPFAM" id="SSF53300">
    <property type="entry name" value="vWA-like"/>
    <property type="match status" value="1"/>
</dbReference>
<dbReference type="InterPro" id="IPR010606">
    <property type="entry name" value="Mib_Herc2"/>
</dbReference>
<feature type="coiled-coil region" evidence="1">
    <location>
        <begin position="26"/>
        <end position="72"/>
    </location>
</feature>
<feature type="region of interest" description="Disordered" evidence="2">
    <location>
        <begin position="88"/>
        <end position="157"/>
    </location>
</feature>
<accession>A0ABD3VXR5</accession>
<dbReference type="InterPro" id="IPR037197">
    <property type="entry name" value="WWE_dom_sf"/>
</dbReference>
<dbReference type="AlphaFoldDB" id="A0ABD3VXR5"/>
<protein>
    <submittedName>
        <fullName evidence="6">Uncharacterized protein</fullName>
    </submittedName>
</protein>
<dbReference type="SMART" id="SM00327">
    <property type="entry name" value="VWA"/>
    <property type="match status" value="1"/>
</dbReference>
<feature type="compositionally biased region" description="Low complexity" evidence="2">
    <location>
        <begin position="539"/>
        <end position="552"/>
    </location>
</feature>
<feature type="compositionally biased region" description="Polar residues" evidence="2">
    <location>
        <begin position="88"/>
        <end position="101"/>
    </location>
</feature>
<dbReference type="EMBL" id="JBJQND010000009">
    <property type="protein sequence ID" value="KAL3866394.1"/>
    <property type="molecule type" value="Genomic_DNA"/>
</dbReference>
<dbReference type="InterPro" id="IPR004170">
    <property type="entry name" value="WWE_dom"/>
</dbReference>
<dbReference type="PANTHER" id="PTHR24202:SF4">
    <property type="entry name" value="E3 UBIQUITIN-PROTEIN LIGASE MIB2-RELATED"/>
    <property type="match status" value="1"/>
</dbReference>
<evidence type="ECO:0000256" key="2">
    <source>
        <dbReference type="SAM" id="MobiDB-lite"/>
    </source>
</evidence>
<sequence>MADNFQILTGLIMGLQTKFETFYKKQEDIEKRHNKYMKKIEKKMEEMAQLISQDIKENIEDLQQTVDLVSTKVMNMSKTINKLKTPCNSVAMSDSDNNSFMTLRKRNRNPRLPKSPRPTGHERGNSQQARNQINFQAPNNICSDENPSSSDSDPEKVVHTNSITGNINLFGLVETVKTNIPTLNPRQIQDSPVQDVSLLGPQSRPSPTVSIVVRSIQDEGGAKISGLPQEKDFMHLMEELGLERNSHTIAAVCKAGEGVRSNIKITGMNTVCIFDISTSMSGEPVTQLKQFMDNFIQGVEDAAVQHTLEEKIAVITCGETTTIVKHFTNDYQQVRQVTDALQVVGRTPLMTALVLAFCYIELHGEVLDLNGHLIYPRIILISDGLATNDNTFSGQDNVTPGHDGIQVQKRLFLLGKTFRERRYPVYCIGVGQFNQPALDGLAKVTGGQLFSHTDGRTVGKYYWHQTMAGRVFSRGYEIIQSGGRVDINQLLDDLAAEQHFTQEDKAMIKSIIERESQNTSTVEEPALAEAYVPTDDHASSIPPSIPQSLPTSNTSAPVGGDWTVTVQINDYPLDEIASLPPLGSRVTRGPHWKWGDQDGNGSGTVVRHVDKGKVTIYWDNGNISDYRYGLNGTIYDLTKDPNYRQVAPGQIEVGCFVARGPEWSRGDEDGGEGTLGMVLRKLPDWKVMVRWPCRVIETYNFGENNKFELAVVTQPRDSSHSESTNLGAHISSSKSTPLGIAHGLKPVLVEDEAAEIPIWQWEDRDRGWRIFNKQSITKIETVYSKNSKANVMARVKNKNVKIFLELEQYEFPHNSQRGKIRRRMVPPQEERDLLSLEDTYEL</sequence>
<dbReference type="SUPFAM" id="SSF159034">
    <property type="entry name" value="Mib/herc2 domain-like"/>
    <property type="match status" value="2"/>
</dbReference>
<name>A0ABD3VXR5_SINWO</name>
<dbReference type="Gene3D" id="2.30.30.40">
    <property type="entry name" value="SH3 Domains"/>
    <property type="match status" value="2"/>
</dbReference>
<keyword evidence="1" id="KW-0175">Coiled coil</keyword>
<dbReference type="EMBL" id="JBJQND010000009">
    <property type="protein sequence ID" value="KAL3866395.1"/>
    <property type="molecule type" value="Genomic_DNA"/>
</dbReference>
<dbReference type="InterPro" id="IPR037252">
    <property type="entry name" value="Mib_Herc2_sf"/>
</dbReference>
<feature type="compositionally biased region" description="Polar residues" evidence="2">
    <location>
        <begin position="125"/>
        <end position="142"/>
    </location>
</feature>
<evidence type="ECO:0000256" key="1">
    <source>
        <dbReference type="SAM" id="Coils"/>
    </source>
</evidence>
<feature type="domain" description="MIB/HERC2" evidence="5">
    <location>
        <begin position="643"/>
        <end position="715"/>
    </location>
</feature>
<feature type="domain" description="WWE" evidence="4">
    <location>
        <begin position="745"/>
        <end position="822"/>
    </location>
</feature>
<proteinExistence type="predicted"/>
<reference evidence="6 7" key="1">
    <citation type="submission" date="2024-11" db="EMBL/GenBank/DDBJ databases">
        <title>Chromosome-level genome assembly of the freshwater bivalve Anodonta woodiana.</title>
        <authorList>
            <person name="Chen X."/>
        </authorList>
    </citation>
    <scope>NUCLEOTIDE SEQUENCE [LARGE SCALE GENOMIC DNA]</scope>
    <source>
        <strain evidence="6">MN2024</strain>
        <tissue evidence="6">Gills</tissue>
    </source>
</reference>
<dbReference type="PROSITE" id="PS51416">
    <property type="entry name" value="MIB_HERC2"/>
    <property type="match status" value="2"/>
</dbReference>
<dbReference type="Pfam" id="PF06701">
    <property type="entry name" value="MIB_HERC2"/>
    <property type="match status" value="2"/>
</dbReference>
<feature type="domain" description="MIB/HERC2" evidence="5">
    <location>
        <begin position="571"/>
        <end position="643"/>
    </location>
</feature>
<dbReference type="SUPFAM" id="SSF117839">
    <property type="entry name" value="WWE domain"/>
    <property type="match status" value="1"/>
</dbReference>
<dbReference type="PROSITE" id="PS50234">
    <property type="entry name" value="VWFA"/>
    <property type="match status" value="1"/>
</dbReference>
<dbReference type="Pfam" id="PF13519">
    <property type="entry name" value="VWA_2"/>
    <property type="match status" value="1"/>
</dbReference>
<feature type="region of interest" description="Disordered" evidence="2">
    <location>
        <begin position="535"/>
        <end position="556"/>
    </location>
</feature>
<organism evidence="6 7">
    <name type="scientific">Sinanodonta woodiana</name>
    <name type="common">Chinese pond mussel</name>
    <name type="synonym">Anodonta woodiana</name>
    <dbReference type="NCBI Taxonomy" id="1069815"/>
    <lineage>
        <taxon>Eukaryota</taxon>
        <taxon>Metazoa</taxon>
        <taxon>Spiralia</taxon>
        <taxon>Lophotrochozoa</taxon>
        <taxon>Mollusca</taxon>
        <taxon>Bivalvia</taxon>
        <taxon>Autobranchia</taxon>
        <taxon>Heteroconchia</taxon>
        <taxon>Palaeoheterodonta</taxon>
        <taxon>Unionida</taxon>
        <taxon>Unionoidea</taxon>
        <taxon>Unionidae</taxon>
        <taxon>Unioninae</taxon>
        <taxon>Sinanodonta</taxon>
    </lineage>
</organism>
<evidence type="ECO:0000259" key="4">
    <source>
        <dbReference type="PROSITE" id="PS50918"/>
    </source>
</evidence>
<comment type="caution">
    <text evidence="6">The sequence shown here is derived from an EMBL/GenBank/DDBJ whole genome shotgun (WGS) entry which is preliminary data.</text>
</comment>
<gene>
    <name evidence="6" type="ORF">ACJMK2_043696</name>
</gene>
<feature type="domain" description="VWFA" evidence="3">
    <location>
        <begin position="269"/>
        <end position="471"/>
    </location>
</feature>
<dbReference type="PANTHER" id="PTHR24202">
    <property type="entry name" value="E3 UBIQUITIN-PROTEIN LIGASE MIB2"/>
    <property type="match status" value="1"/>
</dbReference>
<keyword evidence="7" id="KW-1185">Reference proteome</keyword>
<dbReference type="InterPro" id="IPR036465">
    <property type="entry name" value="vWFA_dom_sf"/>
</dbReference>
<evidence type="ECO:0000313" key="7">
    <source>
        <dbReference type="Proteomes" id="UP001634394"/>
    </source>
</evidence>
<evidence type="ECO:0000259" key="3">
    <source>
        <dbReference type="PROSITE" id="PS50234"/>
    </source>
</evidence>
<dbReference type="Proteomes" id="UP001634394">
    <property type="component" value="Unassembled WGS sequence"/>
</dbReference>
<evidence type="ECO:0000259" key="5">
    <source>
        <dbReference type="PROSITE" id="PS51416"/>
    </source>
</evidence>
<dbReference type="Pfam" id="PF02825">
    <property type="entry name" value="WWE"/>
    <property type="match status" value="1"/>
</dbReference>
<evidence type="ECO:0000313" key="6">
    <source>
        <dbReference type="EMBL" id="KAL3866394.1"/>
    </source>
</evidence>
<dbReference type="Gene3D" id="3.30.720.50">
    <property type="match status" value="1"/>
</dbReference>
<dbReference type="Gene3D" id="3.40.50.410">
    <property type="entry name" value="von Willebrand factor, type A domain"/>
    <property type="match status" value="1"/>
</dbReference>
<dbReference type="InterPro" id="IPR002035">
    <property type="entry name" value="VWF_A"/>
</dbReference>
<dbReference type="CDD" id="cd00198">
    <property type="entry name" value="vWFA"/>
    <property type="match status" value="1"/>
</dbReference>
<dbReference type="PROSITE" id="PS50918">
    <property type="entry name" value="WWE"/>
    <property type="match status" value="1"/>
</dbReference>